<dbReference type="Gene3D" id="3.40.50.150">
    <property type="entry name" value="Vaccinia Virus protein VP39"/>
    <property type="match status" value="1"/>
</dbReference>
<dbReference type="AlphaFoldDB" id="A0A7C8QC80"/>
<dbReference type="PANTHER" id="PTHR13393:SF0">
    <property type="entry name" value="RNA N6-ADENOSINE-METHYLTRANSFERASE METTL16"/>
    <property type="match status" value="1"/>
</dbReference>
<evidence type="ECO:0000256" key="1">
    <source>
        <dbReference type="ARBA" id="ARBA00022603"/>
    </source>
</evidence>
<gene>
    <name evidence="4" type="ORF">TWF191_001464</name>
</gene>
<dbReference type="GO" id="GO:0008168">
    <property type="term" value="F:methyltransferase activity"/>
    <property type="evidence" value="ECO:0007669"/>
    <property type="project" value="UniProtKB-KW"/>
</dbReference>
<dbReference type="PANTHER" id="PTHR13393">
    <property type="entry name" value="SAM-DEPENDENT METHYLTRANSFERASE"/>
    <property type="match status" value="1"/>
</dbReference>
<reference evidence="4 5" key="1">
    <citation type="submission" date="2019-06" db="EMBL/GenBank/DDBJ databases">
        <authorList>
            <person name="Palmer J.M."/>
        </authorList>
    </citation>
    <scope>NUCLEOTIDE SEQUENCE [LARGE SCALE GENOMIC DNA]</scope>
    <source>
        <strain evidence="4 5">TWF191</strain>
    </source>
</reference>
<dbReference type="InterPro" id="IPR010286">
    <property type="entry name" value="METTL16/RlmF"/>
</dbReference>
<evidence type="ECO:0000313" key="5">
    <source>
        <dbReference type="Proteomes" id="UP000483672"/>
    </source>
</evidence>
<evidence type="ECO:0008006" key="6">
    <source>
        <dbReference type="Google" id="ProtNLM"/>
    </source>
</evidence>
<comment type="caution">
    <text evidence="4">The sequence shown here is derived from an EMBL/GenBank/DDBJ whole genome shotgun (WGS) entry which is preliminary data.</text>
</comment>
<dbReference type="InterPro" id="IPR029063">
    <property type="entry name" value="SAM-dependent_MTases_sf"/>
</dbReference>
<accession>A0A7C8QC80</accession>
<evidence type="ECO:0000313" key="4">
    <source>
        <dbReference type="EMBL" id="KAF3206384.1"/>
    </source>
</evidence>
<dbReference type="EMBL" id="WIPF01000124">
    <property type="protein sequence ID" value="KAF3206384.1"/>
    <property type="molecule type" value="Genomic_DNA"/>
</dbReference>
<keyword evidence="2" id="KW-0808">Transferase</keyword>
<feature type="region of interest" description="Disordered" evidence="3">
    <location>
        <begin position="426"/>
        <end position="448"/>
    </location>
</feature>
<dbReference type="Proteomes" id="UP000483672">
    <property type="component" value="Unassembled WGS sequence"/>
</dbReference>
<dbReference type="SUPFAM" id="SSF53335">
    <property type="entry name" value="S-adenosyl-L-methionine-dependent methyltransferases"/>
    <property type="match status" value="1"/>
</dbReference>
<evidence type="ECO:0000256" key="2">
    <source>
        <dbReference type="ARBA" id="ARBA00022679"/>
    </source>
</evidence>
<proteinExistence type="predicted"/>
<dbReference type="GO" id="GO:0005634">
    <property type="term" value="C:nucleus"/>
    <property type="evidence" value="ECO:0007669"/>
    <property type="project" value="TreeGrafter"/>
</dbReference>
<protein>
    <recommendedName>
        <fullName evidence="6">U6 small nuclear RNA (adenine-(43)-N(6))-methyltransferase</fullName>
    </recommendedName>
</protein>
<sequence>MHPKNVYKNGVNFAQLAKESPGFEKCLKGSTSINFHDPESIRQLAKALLKKEFNLEVDLPEDRLCPGILTRYLVRLNYILWLNDLLLDTHEERSSPGPPKVTGIDIGTGASAIYPLLGCAQFPTWRFFATEIDSKSLSSAASNISQNILEDRITLLDVSSSSTILPEGEIVSYSQPIDFTMCNPPFYTSINDMLSSAKTKAVPPLSACTGSTTEMVTNGGEVAFVNRMVEESLKLKEKVRWYTSMLGKRSSVEKVVEKLKESGVANYVVGEFVQGAKTKRWAVGWSFGHRRAGDHISRQPTSHLLRSHLPFPTTFKIPLPIDAGLSTLLPRVEELMKKSCGDFPAESFEWSSVQLPYFATMYGTVETLYSNGKGETNGNTWARAARRRRKQLEKEAAEGRISEIPQEPKFGFAAGIFIGLSGPAPEAGVAGKGDPSTQEEGKKGDEDQDMVDETDAWDHDFISLPASSMEPEASKGSYILLRWTIGVDHVIWESFYGMLRRKLLEGLTEMKA</sequence>
<name>A0A7C8QC80_ORBOL</name>
<dbReference type="GO" id="GO:0070475">
    <property type="term" value="P:rRNA base methylation"/>
    <property type="evidence" value="ECO:0007669"/>
    <property type="project" value="TreeGrafter"/>
</dbReference>
<dbReference type="Pfam" id="PF05971">
    <property type="entry name" value="Methyltransf_10"/>
    <property type="match status" value="1"/>
</dbReference>
<organism evidence="4 5">
    <name type="scientific">Orbilia oligospora</name>
    <name type="common">Nematode-trapping fungus</name>
    <name type="synonym">Arthrobotrys oligospora</name>
    <dbReference type="NCBI Taxonomy" id="2813651"/>
    <lineage>
        <taxon>Eukaryota</taxon>
        <taxon>Fungi</taxon>
        <taxon>Dikarya</taxon>
        <taxon>Ascomycota</taxon>
        <taxon>Pezizomycotina</taxon>
        <taxon>Orbiliomycetes</taxon>
        <taxon>Orbiliales</taxon>
        <taxon>Orbiliaceae</taxon>
        <taxon>Orbilia</taxon>
    </lineage>
</organism>
<keyword evidence="1" id="KW-0489">Methyltransferase</keyword>
<evidence type="ECO:0000256" key="3">
    <source>
        <dbReference type="SAM" id="MobiDB-lite"/>
    </source>
</evidence>